<accession>A0A7R9BNT5</accession>
<evidence type="ECO:0000256" key="13">
    <source>
        <dbReference type="ARBA" id="ARBA00023224"/>
    </source>
</evidence>
<evidence type="ECO:0000256" key="4">
    <source>
        <dbReference type="ARBA" id="ARBA00022606"/>
    </source>
</evidence>
<keyword evidence="19" id="KW-1185">Reference proteome</keyword>
<keyword evidence="2 15" id="KW-0600">Photoreceptor protein</keyword>
<feature type="transmembrane region" description="Helical" evidence="15">
    <location>
        <begin position="175"/>
        <end position="197"/>
    </location>
</feature>
<comment type="subcellular location">
    <subcellularLocation>
        <location evidence="1 15">Membrane</location>
        <topology evidence="1 15">Multi-pass membrane protein</topology>
    </subcellularLocation>
</comment>
<evidence type="ECO:0000313" key="18">
    <source>
        <dbReference type="EMBL" id="CAD7277400.1"/>
    </source>
</evidence>
<evidence type="ECO:0000256" key="10">
    <source>
        <dbReference type="ARBA" id="ARBA00023136"/>
    </source>
</evidence>
<dbReference type="EMBL" id="OA882933">
    <property type="protein sequence ID" value="CAD7277400.1"/>
    <property type="molecule type" value="Genomic_DNA"/>
</dbReference>
<keyword evidence="3" id="KW-0597">Phosphoprotein</keyword>
<evidence type="ECO:0000259" key="17">
    <source>
        <dbReference type="PROSITE" id="PS50262"/>
    </source>
</evidence>
<feature type="region of interest" description="Disordered" evidence="16">
    <location>
        <begin position="366"/>
        <end position="387"/>
    </location>
</feature>
<protein>
    <recommendedName>
        <fullName evidence="17">G-protein coupled receptors family 1 profile domain-containing protein</fullName>
    </recommendedName>
</protein>
<dbReference type="InterPro" id="IPR017452">
    <property type="entry name" value="GPCR_Rhodpsn_7TM"/>
</dbReference>
<evidence type="ECO:0000256" key="5">
    <source>
        <dbReference type="ARBA" id="ARBA00022692"/>
    </source>
</evidence>
<dbReference type="InterPro" id="IPR000276">
    <property type="entry name" value="GPCR_Rhodpsn"/>
</dbReference>
<evidence type="ECO:0000256" key="2">
    <source>
        <dbReference type="ARBA" id="ARBA00022543"/>
    </source>
</evidence>
<evidence type="ECO:0000256" key="9">
    <source>
        <dbReference type="ARBA" id="ARBA00023040"/>
    </source>
</evidence>
<evidence type="ECO:0000313" key="19">
    <source>
        <dbReference type="Proteomes" id="UP000678499"/>
    </source>
</evidence>
<organism evidence="18">
    <name type="scientific">Notodromas monacha</name>
    <dbReference type="NCBI Taxonomy" id="399045"/>
    <lineage>
        <taxon>Eukaryota</taxon>
        <taxon>Metazoa</taxon>
        <taxon>Ecdysozoa</taxon>
        <taxon>Arthropoda</taxon>
        <taxon>Crustacea</taxon>
        <taxon>Oligostraca</taxon>
        <taxon>Ostracoda</taxon>
        <taxon>Podocopa</taxon>
        <taxon>Podocopida</taxon>
        <taxon>Cypridocopina</taxon>
        <taxon>Cypridoidea</taxon>
        <taxon>Cyprididae</taxon>
        <taxon>Notodromas</taxon>
    </lineage>
</organism>
<dbReference type="Gene3D" id="1.20.1070.10">
    <property type="entry name" value="Rhodopsin 7-helix transmembrane proteins"/>
    <property type="match status" value="1"/>
</dbReference>
<keyword evidence="10 15" id="KW-0472">Membrane</keyword>
<dbReference type="OrthoDB" id="9996086at2759"/>
<dbReference type="GO" id="GO:0007602">
    <property type="term" value="P:phototransduction"/>
    <property type="evidence" value="ECO:0007669"/>
    <property type="project" value="UniProtKB-KW"/>
</dbReference>
<evidence type="ECO:0000256" key="1">
    <source>
        <dbReference type="ARBA" id="ARBA00004141"/>
    </source>
</evidence>
<dbReference type="GO" id="GO:0007601">
    <property type="term" value="P:visual perception"/>
    <property type="evidence" value="ECO:0007669"/>
    <property type="project" value="UniProtKB-KW"/>
</dbReference>
<feature type="transmembrane region" description="Helical" evidence="15">
    <location>
        <begin position="229"/>
        <end position="251"/>
    </location>
</feature>
<keyword evidence="4 15" id="KW-0716">Sensory transduction</keyword>
<feature type="transmembrane region" description="Helical" evidence="15">
    <location>
        <begin position="97"/>
        <end position="122"/>
    </location>
</feature>
<name>A0A7R9BNT5_9CRUS</name>
<dbReference type="SMART" id="SM01381">
    <property type="entry name" value="7TM_GPCR_Srsx"/>
    <property type="match status" value="1"/>
</dbReference>
<dbReference type="PRINTS" id="PR00578">
    <property type="entry name" value="OPSINLTRLEYE"/>
</dbReference>
<comment type="similarity">
    <text evidence="15">Belongs to the G-protein coupled receptor 1 family. Opsin subfamily.</text>
</comment>
<keyword evidence="12 15" id="KW-0675">Receptor</keyword>
<feature type="transmembrane region" description="Helical" evidence="15">
    <location>
        <begin position="286"/>
        <end position="304"/>
    </location>
</feature>
<evidence type="ECO:0000256" key="8">
    <source>
        <dbReference type="ARBA" id="ARBA00022991"/>
    </source>
</evidence>
<feature type="transmembrane region" description="Helical" evidence="15">
    <location>
        <begin position="134"/>
        <end position="155"/>
    </location>
</feature>
<comment type="caution">
    <text evidence="15">Lacks conserved residue(s) required for the propagation of feature annotation.</text>
</comment>
<dbReference type="GO" id="GO:0016020">
    <property type="term" value="C:membrane"/>
    <property type="evidence" value="ECO:0007669"/>
    <property type="project" value="UniProtKB-SubCell"/>
</dbReference>
<dbReference type="Pfam" id="PF00001">
    <property type="entry name" value="7tm_1"/>
    <property type="match status" value="1"/>
</dbReference>
<keyword evidence="14" id="KW-0844">Vision</keyword>
<evidence type="ECO:0000256" key="12">
    <source>
        <dbReference type="ARBA" id="ARBA00023170"/>
    </source>
</evidence>
<dbReference type="EMBL" id="CAJPEX010000896">
    <property type="protein sequence ID" value="CAG0917552.1"/>
    <property type="molecule type" value="Genomic_DNA"/>
</dbReference>
<dbReference type="Proteomes" id="UP000678499">
    <property type="component" value="Unassembled WGS sequence"/>
</dbReference>
<dbReference type="PRINTS" id="PR00238">
    <property type="entry name" value="OPSIN"/>
</dbReference>
<dbReference type="FunFam" id="1.20.1070.10:FF:000044">
    <property type="entry name" value="Opsin, ultraviolet-sensitive"/>
    <property type="match status" value="1"/>
</dbReference>
<proteinExistence type="inferred from homology"/>
<dbReference type="CDD" id="cd15079">
    <property type="entry name" value="7tmA_photoreceptors_insect"/>
    <property type="match status" value="1"/>
</dbReference>
<evidence type="ECO:0000256" key="15">
    <source>
        <dbReference type="RuleBase" id="RU004951"/>
    </source>
</evidence>
<dbReference type="PROSITE" id="PS00237">
    <property type="entry name" value="G_PROTEIN_RECEP_F1_1"/>
    <property type="match status" value="1"/>
</dbReference>
<dbReference type="SUPFAM" id="SSF81321">
    <property type="entry name" value="Family A G protein-coupled receptor-like"/>
    <property type="match status" value="1"/>
</dbReference>
<keyword evidence="9 15" id="KW-0297">G-protein coupled receptor</keyword>
<keyword evidence="5 15" id="KW-0812">Transmembrane</keyword>
<dbReference type="InterPro" id="IPR050125">
    <property type="entry name" value="GPCR_opsins"/>
</dbReference>
<dbReference type="InterPro" id="IPR001760">
    <property type="entry name" value="Opsin"/>
</dbReference>
<keyword evidence="8 15" id="KW-0157">Chromophore</keyword>
<evidence type="ECO:0000256" key="7">
    <source>
        <dbReference type="ARBA" id="ARBA00022989"/>
    </source>
</evidence>
<dbReference type="PANTHER" id="PTHR24240">
    <property type="entry name" value="OPSIN"/>
    <property type="match status" value="1"/>
</dbReference>
<feature type="domain" description="G-protein coupled receptors family 1 profile" evidence="17">
    <location>
        <begin position="76"/>
        <end position="338"/>
    </location>
</feature>
<evidence type="ECO:0000256" key="16">
    <source>
        <dbReference type="SAM" id="MobiDB-lite"/>
    </source>
</evidence>
<dbReference type="InterPro" id="IPR001391">
    <property type="entry name" value="Opsin_lateye"/>
</dbReference>
<sequence length="387" mass="43215">MGSTKELLTWSGQMPGLPNLPHFAMGFGNGSIVDKIPADMLFLVDRHWNQFPPLDTLTYMILGVFIIVAGMISVIGNGMVMYIFLTTRTLRTPSNLLVINLAFSDFLMMFGMFPFMAVSSFYEVWAFGPLACQIYGFVGNLSGCMSIWSLAMIAIDRYNVIVRGISAQPMTYCRAAGYIAYANISSLAWCIVPLFGWGRYVPEGNMTVCGTDSVSDDWNNKSYVVIYSVWVYFVPLFIFIFCYSAIVRAVANHEHQMREQAKKMNVQSLRSADSNKASAEIKLAKIALMTITLWFIAWTPYLVINIQGQIDKNSVTPLFTVWGSVFAKCAAVYNPIVYGISHPKYRTALAERFPWMVCGSTKNDDTVSNATTEGSTTEKGDEEENKV</sequence>
<dbReference type="GO" id="GO:0009881">
    <property type="term" value="F:photoreceptor activity"/>
    <property type="evidence" value="ECO:0007669"/>
    <property type="project" value="UniProtKB-KW"/>
</dbReference>
<evidence type="ECO:0000256" key="11">
    <source>
        <dbReference type="ARBA" id="ARBA00023157"/>
    </source>
</evidence>
<evidence type="ECO:0000256" key="14">
    <source>
        <dbReference type="ARBA" id="ARBA00023305"/>
    </source>
</evidence>
<dbReference type="GO" id="GO:0004930">
    <property type="term" value="F:G protein-coupled receptor activity"/>
    <property type="evidence" value="ECO:0007669"/>
    <property type="project" value="UniProtKB-KW"/>
</dbReference>
<evidence type="ECO:0000256" key="6">
    <source>
        <dbReference type="ARBA" id="ARBA00022925"/>
    </source>
</evidence>
<dbReference type="PROSITE" id="PS50262">
    <property type="entry name" value="G_PROTEIN_RECEP_F1_2"/>
    <property type="match status" value="1"/>
</dbReference>
<dbReference type="AlphaFoldDB" id="A0A7R9BNT5"/>
<feature type="compositionally biased region" description="Polar residues" evidence="16">
    <location>
        <begin position="366"/>
        <end position="377"/>
    </location>
</feature>
<keyword evidence="7 15" id="KW-1133">Transmembrane helix</keyword>
<gene>
    <name evidence="18" type="ORF">NMOB1V02_LOCUS5133</name>
</gene>
<feature type="transmembrane region" description="Helical" evidence="15">
    <location>
        <begin position="57"/>
        <end position="85"/>
    </location>
</feature>
<reference evidence="18" key="1">
    <citation type="submission" date="2020-11" db="EMBL/GenBank/DDBJ databases">
        <authorList>
            <person name="Tran Van P."/>
        </authorList>
    </citation>
    <scope>NUCLEOTIDE SEQUENCE</scope>
</reference>
<keyword evidence="11" id="KW-1015">Disulfide bond</keyword>
<evidence type="ECO:0000256" key="3">
    <source>
        <dbReference type="ARBA" id="ARBA00022553"/>
    </source>
</evidence>
<keyword evidence="13 15" id="KW-0807">Transducer</keyword>
<dbReference type="PRINTS" id="PR00237">
    <property type="entry name" value="GPCRRHODOPSN"/>
</dbReference>
<keyword evidence="6 15" id="KW-0681">Retinal protein</keyword>